<accession>A0A2S0VYC1</accession>
<evidence type="ECO:0000313" key="1">
    <source>
        <dbReference type="EMBL" id="AWB69130.1"/>
    </source>
</evidence>
<dbReference type="KEGG" id="cate:C2869_21745"/>
<organism evidence="1 2">
    <name type="scientific">Saccharobesus litoralis</name>
    <dbReference type="NCBI Taxonomy" id="2172099"/>
    <lineage>
        <taxon>Bacteria</taxon>
        <taxon>Pseudomonadati</taxon>
        <taxon>Pseudomonadota</taxon>
        <taxon>Gammaproteobacteria</taxon>
        <taxon>Alteromonadales</taxon>
        <taxon>Alteromonadaceae</taxon>
        <taxon>Saccharobesus</taxon>
    </lineage>
</organism>
<geneLocation type="plasmid" evidence="1">
    <name>unnamed1</name>
</geneLocation>
<proteinExistence type="predicted"/>
<dbReference type="InterPro" id="IPR023614">
    <property type="entry name" value="Porin_dom_sf"/>
</dbReference>
<reference evidence="1 2" key="1">
    <citation type="submission" date="2018-01" db="EMBL/GenBank/DDBJ databases">
        <title>Genome sequence of a Cantenovulum-like bacteria.</title>
        <authorList>
            <person name="Tan W.R."/>
            <person name="Lau N.-S."/>
            <person name="Go F."/>
            <person name="Amirul A.-A.A."/>
        </authorList>
    </citation>
    <scope>NUCLEOTIDE SEQUENCE [LARGE SCALE GENOMIC DNA]</scope>
    <source>
        <strain evidence="1 2">CCB-QB4</strain>
        <plasmid evidence="2">Plasmid unnamed1</plasmid>
    </source>
</reference>
<dbReference type="EMBL" id="CP026605">
    <property type="protein sequence ID" value="AWB69130.1"/>
    <property type="molecule type" value="Genomic_DNA"/>
</dbReference>
<keyword evidence="1" id="KW-0614">Plasmid</keyword>
<protein>
    <recommendedName>
        <fullName evidence="3">Porin</fullName>
    </recommendedName>
</protein>
<gene>
    <name evidence="1" type="ORF">C2869_21745</name>
</gene>
<evidence type="ECO:0000313" key="2">
    <source>
        <dbReference type="Proteomes" id="UP000244441"/>
    </source>
</evidence>
<evidence type="ECO:0008006" key="3">
    <source>
        <dbReference type="Google" id="ProtNLM"/>
    </source>
</evidence>
<dbReference type="AlphaFoldDB" id="A0A2S0VYC1"/>
<sequence>MALAGYTTDNLRLYGYFSWRVEKVWDELAKDSNNNTVTEDAPREIAIPSFNIMALDKIDDNAKVFFNLSGADGEGVEVNNIWGEYKFSQYVNLRVGKSYRRFGLYNEILDAVPTYIGIEPPELFDKDHLILSRTTLLMLHGWTELGDNELRYSFSIDNGEGGPTAEDNIPIGFDLRYSFNFGSSTIGISGYSSNGDTTSDVGVGQGSPRSGVLPWMAADDFSVFGGYGEFLIDDWTLQFAYWTASHNAVRDPNAVVEVVNNAGINDAQRARFLIDPNGAVNTANVNLNGDYDVTTWYVRAGYSFSTDNGEWVPYGQWDFYENPETIESKKWGGDAEAGLADDGKFSKSTLGVIYRPTPAVAFKFDTSTHFQKFNGKDESYSEIRLDISYIFGQ</sequence>
<dbReference type="Gene3D" id="2.40.160.10">
    <property type="entry name" value="Porin"/>
    <property type="match status" value="1"/>
</dbReference>
<name>A0A2S0VYC1_9ALTE</name>
<dbReference type="SUPFAM" id="SSF56935">
    <property type="entry name" value="Porins"/>
    <property type="match status" value="1"/>
</dbReference>
<dbReference type="Proteomes" id="UP000244441">
    <property type="component" value="Plasmid unnamed1"/>
</dbReference>
<keyword evidence="2" id="KW-1185">Reference proteome</keyword>